<feature type="transmembrane region" description="Helical" evidence="6">
    <location>
        <begin position="96"/>
        <end position="117"/>
    </location>
</feature>
<keyword evidence="5 6" id="KW-0472">Membrane</keyword>
<dbReference type="HOGENOM" id="CLU_001265_0_1_1"/>
<feature type="chain" id="PRO_5004462754" evidence="7">
    <location>
        <begin position="17"/>
        <end position="464"/>
    </location>
</feature>
<dbReference type="PANTHER" id="PTHR43791:SF32">
    <property type="entry name" value="MAJOR FACILITATOR SUPERFAMILY (MFS) PROFILE DOMAIN-CONTAINING PROTEIN"/>
    <property type="match status" value="1"/>
</dbReference>
<keyword evidence="4 6" id="KW-1133">Transmembrane helix</keyword>
<evidence type="ECO:0000256" key="1">
    <source>
        <dbReference type="ARBA" id="ARBA00004141"/>
    </source>
</evidence>
<gene>
    <name evidence="9" type="ORF">UCRPA7_5964</name>
</gene>
<feature type="transmembrane region" description="Helical" evidence="6">
    <location>
        <begin position="331"/>
        <end position="354"/>
    </location>
</feature>
<dbReference type="eggNOG" id="KOG2533">
    <property type="taxonomic scope" value="Eukaryota"/>
</dbReference>
<dbReference type="Gene3D" id="1.20.1250.20">
    <property type="entry name" value="MFS general substrate transporter like domains"/>
    <property type="match status" value="2"/>
</dbReference>
<dbReference type="InterPro" id="IPR020846">
    <property type="entry name" value="MFS_dom"/>
</dbReference>
<feature type="signal peptide" evidence="7">
    <location>
        <begin position="1"/>
        <end position="16"/>
    </location>
</feature>
<dbReference type="KEGG" id="tmn:UCRPA7_5964"/>
<evidence type="ECO:0000259" key="8">
    <source>
        <dbReference type="PROSITE" id="PS50850"/>
    </source>
</evidence>
<keyword evidence="7" id="KW-0732">Signal</keyword>
<evidence type="ECO:0000256" key="3">
    <source>
        <dbReference type="ARBA" id="ARBA00022692"/>
    </source>
</evidence>
<dbReference type="InterPro" id="IPR036259">
    <property type="entry name" value="MFS_trans_sf"/>
</dbReference>
<feature type="transmembrane region" description="Helical" evidence="6">
    <location>
        <begin position="301"/>
        <end position="319"/>
    </location>
</feature>
<feature type="domain" description="Major facilitator superfamily (MFS) profile" evidence="8">
    <location>
        <begin position="1"/>
        <end position="424"/>
    </location>
</feature>
<dbReference type="PANTHER" id="PTHR43791">
    <property type="entry name" value="PERMEASE-RELATED"/>
    <property type="match status" value="1"/>
</dbReference>
<keyword evidence="2" id="KW-0813">Transport</keyword>
<dbReference type="SUPFAM" id="SSF103473">
    <property type="entry name" value="MFS general substrate transporter"/>
    <property type="match status" value="1"/>
</dbReference>
<dbReference type="Pfam" id="PF07690">
    <property type="entry name" value="MFS_1"/>
    <property type="match status" value="1"/>
</dbReference>
<accession>R8BGM9</accession>
<name>R8BGM9_PHAM7</name>
<sequence>MPILMLAFFALQLDRANIGNALTDNFLKDIDISQNMFNVGQQLLNAGIVLLEIPSNIILYRLGPKIWISGQIFAWGLVATFQAFQHGLPAFLATRLLLGMLESGFIPGGLFTLSLWYKGGELSKRFALYFIGNGLATAAGGLLAYAILHMRGVAGLAGWQWLFILEGIFTILAGVVFACLFPGSPSNPVSLTGIRYFNDREVMILQQRIVLDDPSKVSKKQHIGLSDIINTLKNAKLWFHITLTTVGLAPTTALWSYAPSIVASFGYDRLAANAMTSIGNWISVFLLIVAGVAADKWGRRGFIVLIAVTIEFIFTVAYKCLPDNSGASLKFGILTMACATCSWWHAVNGSWLSINARSPAERSIRMAMFIMAANCAGIVGGQLFRSDDLPYYHRGWNIAVSFMSLSVALVIGLLILYVVANRRMKKSGNVVTSYNVYTDDKGRDPAVLEQASNDQTPKQQLYNF</sequence>
<dbReference type="RefSeq" id="XP_007916698.1">
    <property type="nucleotide sequence ID" value="XM_007918507.1"/>
</dbReference>
<evidence type="ECO:0000256" key="4">
    <source>
        <dbReference type="ARBA" id="ARBA00022989"/>
    </source>
</evidence>
<feature type="transmembrane region" description="Helical" evidence="6">
    <location>
        <begin position="126"/>
        <end position="147"/>
    </location>
</feature>
<evidence type="ECO:0000256" key="5">
    <source>
        <dbReference type="ARBA" id="ARBA00023136"/>
    </source>
</evidence>
<dbReference type="InterPro" id="IPR011701">
    <property type="entry name" value="MFS"/>
</dbReference>
<dbReference type="PROSITE" id="PS00216">
    <property type="entry name" value="SUGAR_TRANSPORT_1"/>
    <property type="match status" value="1"/>
</dbReference>
<reference evidence="10" key="1">
    <citation type="journal article" date="2013" name="Genome Announc.">
        <title>Draft genome sequence of the ascomycete Phaeoacremonium aleophilum strain UCR-PA7, a causal agent of the esca disease complex in grapevines.</title>
        <authorList>
            <person name="Blanco-Ulate B."/>
            <person name="Rolshausen P."/>
            <person name="Cantu D."/>
        </authorList>
    </citation>
    <scope>NUCLEOTIDE SEQUENCE [LARGE SCALE GENOMIC DNA]</scope>
    <source>
        <strain evidence="10">UCR-PA7</strain>
    </source>
</reference>
<dbReference type="GO" id="GO:0016020">
    <property type="term" value="C:membrane"/>
    <property type="evidence" value="ECO:0007669"/>
    <property type="project" value="UniProtKB-SubCell"/>
</dbReference>
<feature type="transmembrane region" description="Helical" evidence="6">
    <location>
        <begin position="366"/>
        <end position="384"/>
    </location>
</feature>
<evidence type="ECO:0000256" key="7">
    <source>
        <dbReference type="SAM" id="SignalP"/>
    </source>
</evidence>
<feature type="transmembrane region" description="Helical" evidence="6">
    <location>
        <begin position="396"/>
        <end position="419"/>
    </location>
</feature>
<evidence type="ECO:0000313" key="9">
    <source>
        <dbReference type="EMBL" id="EON98495.1"/>
    </source>
</evidence>
<dbReference type="EMBL" id="KB933215">
    <property type="protein sequence ID" value="EON98495.1"/>
    <property type="molecule type" value="Genomic_DNA"/>
</dbReference>
<feature type="transmembrane region" description="Helical" evidence="6">
    <location>
        <begin position="270"/>
        <end position="294"/>
    </location>
</feature>
<protein>
    <submittedName>
        <fullName evidence="9">Putative alternative sulfate transporter protein</fullName>
    </submittedName>
</protein>
<keyword evidence="10" id="KW-1185">Reference proteome</keyword>
<dbReference type="OrthoDB" id="2985014at2759"/>
<dbReference type="Proteomes" id="UP000014074">
    <property type="component" value="Unassembled WGS sequence"/>
</dbReference>
<dbReference type="AlphaFoldDB" id="R8BGM9"/>
<feature type="transmembrane region" description="Helical" evidence="6">
    <location>
        <begin position="237"/>
        <end position="258"/>
    </location>
</feature>
<evidence type="ECO:0000256" key="2">
    <source>
        <dbReference type="ARBA" id="ARBA00022448"/>
    </source>
</evidence>
<proteinExistence type="predicted"/>
<feature type="transmembrane region" description="Helical" evidence="6">
    <location>
        <begin position="159"/>
        <end position="181"/>
    </location>
</feature>
<dbReference type="PROSITE" id="PS50850">
    <property type="entry name" value="MFS"/>
    <property type="match status" value="1"/>
</dbReference>
<comment type="subcellular location">
    <subcellularLocation>
        <location evidence="1">Membrane</location>
        <topology evidence="1">Multi-pass membrane protein</topology>
    </subcellularLocation>
</comment>
<dbReference type="InterPro" id="IPR005829">
    <property type="entry name" value="Sugar_transporter_CS"/>
</dbReference>
<organism evidence="9 10">
    <name type="scientific">Phaeoacremonium minimum (strain UCR-PA7)</name>
    <name type="common">Esca disease fungus</name>
    <name type="synonym">Togninia minima</name>
    <dbReference type="NCBI Taxonomy" id="1286976"/>
    <lineage>
        <taxon>Eukaryota</taxon>
        <taxon>Fungi</taxon>
        <taxon>Dikarya</taxon>
        <taxon>Ascomycota</taxon>
        <taxon>Pezizomycotina</taxon>
        <taxon>Sordariomycetes</taxon>
        <taxon>Sordariomycetidae</taxon>
        <taxon>Togniniales</taxon>
        <taxon>Togniniaceae</taxon>
        <taxon>Phaeoacremonium</taxon>
    </lineage>
</organism>
<evidence type="ECO:0000313" key="10">
    <source>
        <dbReference type="Proteomes" id="UP000014074"/>
    </source>
</evidence>
<evidence type="ECO:0000256" key="6">
    <source>
        <dbReference type="SAM" id="Phobius"/>
    </source>
</evidence>
<keyword evidence="3 6" id="KW-0812">Transmembrane</keyword>
<dbReference type="GeneID" id="19326572"/>
<dbReference type="GO" id="GO:0022857">
    <property type="term" value="F:transmembrane transporter activity"/>
    <property type="evidence" value="ECO:0007669"/>
    <property type="project" value="InterPro"/>
</dbReference>